<feature type="compositionally biased region" description="Polar residues" evidence="15">
    <location>
        <begin position="1584"/>
        <end position="1593"/>
    </location>
</feature>
<dbReference type="FunFam" id="1.20.1560.10:FF:000001">
    <property type="entry name" value="ATP-binding cassette subfamily C member 1"/>
    <property type="match status" value="1"/>
</dbReference>
<feature type="compositionally biased region" description="Basic residues" evidence="15">
    <location>
        <begin position="1863"/>
        <end position="1875"/>
    </location>
</feature>
<feature type="compositionally biased region" description="Polar residues" evidence="15">
    <location>
        <begin position="2282"/>
        <end position="2299"/>
    </location>
</feature>
<feature type="compositionally biased region" description="Basic and acidic residues" evidence="15">
    <location>
        <begin position="831"/>
        <end position="858"/>
    </location>
</feature>
<evidence type="ECO:0000256" key="15">
    <source>
        <dbReference type="SAM" id="MobiDB-lite"/>
    </source>
</evidence>
<dbReference type="InterPro" id="IPR003593">
    <property type="entry name" value="AAA+_ATPase"/>
</dbReference>
<evidence type="ECO:0000259" key="17">
    <source>
        <dbReference type="PROSITE" id="PS50893"/>
    </source>
</evidence>
<feature type="transmembrane region" description="Helical" evidence="16">
    <location>
        <begin position="32"/>
        <end position="53"/>
    </location>
</feature>
<dbReference type="GO" id="GO:0005886">
    <property type="term" value="C:plasma membrane"/>
    <property type="evidence" value="ECO:0007669"/>
    <property type="project" value="UniProtKB-SubCell"/>
</dbReference>
<feature type="region of interest" description="Disordered" evidence="15">
    <location>
        <begin position="1955"/>
        <end position="1989"/>
    </location>
</feature>
<feature type="domain" description="ABC transmembrane type-1" evidence="18">
    <location>
        <begin position="929"/>
        <end position="1217"/>
    </location>
</feature>
<feature type="compositionally biased region" description="Basic residues" evidence="15">
    <location>
        <begin position="1893"/>
        <end position="1905"/>
    </location>
</feature>
<evidence type="ECO:0000256" key="11">
    <source>
        <dbReference type="ARBA" id="ARBA00022989"/>
    </source>
</evidence>
<feature type="compositionally biased region" description="Basic and acidic residues" evidence="15">
    <location>
        <begin position="1594"/>
        <end position="1629"/>
    </location>
</feature>
<dbReference type="InterPro" id="IPR036640">
    <property type="entry name" value="ABC1_TM_sf"/>
</dbReference>
<evidence type="ECO:0000256" key="16">
    <source>
        <dbReference type="SAM" id="Phobius"/>
    </source>
</evidence>
<feature type="transmembrane region" description="Helical" evidence="16">
    <location>
        <begin position="65"/>
        <end position="85"/>
    </location>
</feature>
<evidence type="ECO:0000256" key="4">
    <source>
        <dbReference type="ARBA" id="ARBA00022448"/>
    </source>
</evidence>
<feature type="compositionally biased region" description="Basic residues" evidence="15">
    <location>
        <begin position="2321"/>
        <end position="2340"/>
    </location>
</feature>
<keyword evidence="9" id="KW-0547">Nucleotide-binding</keyword>
<feature type="compositionally biased region" description="Basic residues" evidence="15">
    <location>
        <begin position="2383"/>
        <end position="2396"/>
    </location>
</feature>
<name>A0A2T7P3H2_POMCA</name>
<evidence type="ECO:0000256" key="10">
    <source>
        <dbReference type="ARBA" id="ARBA00022840"/>
    </source>
</evidence>
<keyword evidence="6" id="KW-0926">Vacuole</keyword>
<feature type="compositionally biased region" description="Polar residues" evidence="15">
    <location>
        <begin position="2175"/>
        <end position="2237"/>
    </location>
</feature>
<evidence type="ECO:0000313" key="20">
    <source>
        <dbReference type="Proteomes" id="UP000245119"/>
    </source>
</evidence>
<keyword evidence="7 16" id="KW-0812">Transmembrane</keyword>
<evidence type="ECO:0000313" key="19">
    <source>
        <dbReference type="EMBL" id="PVD27974.1"/>
    </source>
</evidence>
<feature type="region of interest" description="Disordered" evidence="15">
    <location>
        <begin position="2278"/>
        <end position="2487"/>
    </location>
</feature>
<dbReference type="STRING" id="400727.A0A2T7P3H2"/>
<dbReference type="CDD" id="cd03250">
    <property type="entry name" value="ABCC_MRP_domain1"/>
    <property type="match status" value="1"/>
</dbReference>
<evidence type="ECO:0000256" key="5">
    <source>
        <dbReference type="ARBA" id="ARBA00022475"/>
    </source>
</evidence>
<feature type="transmembrane region" description="Helical" evidence="16">
    <location>
        <begin position="115"/>
        <end position="138"/>
    </location>
</feature>
<accession>A0A2T7P3H2</accession>
<evidence type="ECO:0000256" key="7">
    <source>
        <dbReference type="ARBA" id="ARBA00022692"/>
    </source>
</evidence>
<sequence>MEDFCNGEPFWDVNLTWNGDWPQFTECFQDTALVWTTCGYLWFVTLFYVFYLGSRPDIPAPVTKLFTAKLFACGALFILRLVQLLRTFESSETASTAELTSYALHLATLENVDNIFNFMLFYVIYGCTLVALIIFCFAEDIPPGTFNTDLIPLNPRDTTAENVPIFQSHLRKELEKNKAGLKETLENSWYTTSKKYTGVKYKKLPDEKSPLLAEHNGVAFEKSDAHKAGAGDKASNKDTQRKGKASILTVVLKTFWVQILCCQSVMVPYTAAVLLNPLILREMINFTSNLEEATWKGYVYACGMFAMSTLQSVCMQVCMFYTTTLSTRISASLTSAVYRKALTMNSEARRESTVGEIVNLMSVDSRNVEMYVTYSFWMWMSPVQMVIAVYLLYTVVGVSMFAGLAFMVLLFTVNTYLLNKMRIYQKAAMTIRDKRVKVLNEVLNGIKILKLYAWEPSFQERVTDIRDQELKQLLKSSLVDSFLSFAWTAAVYWMTLFTYMTFVLVDDSHYLDASTSFVALSYFNVIRLALNVMPAMIKEGIKCIVSLGRINNYINSEDLDTSNVSRETRDEYAVKVEDGIFAWSRKDAPTLKQINVKVKRGGLVAVVGQVGAGKSSLISAMLGEMETLQGHVNISGSVAYVPQQAWIQNETLRSNILFGADMDERKYQNVLDACALKPDLEILAAGDLTEIGEKGINLSGGQKQRVSVARAVYSDADVVLLDDPLSAVDSHVGKHIFSKVIGHGGLLDGKTRILVTHGLQWLPKVDSILVMTDGRISEMGTYNELLSHNGAFAQFLTTYLTQQDESEDDEDDEEAQTVRRQILQRLVSVHSDSEASGDEKSKDQLLERFRRESESSQKKDRRKKHDSLSSAFSASYQRQTSEKKALKEKEEEAPDKSRLVTEEEVESGRVNWGVYIDLARAMGLKYASIMLLFFTIYNAASLGSNLWLSEWTDDTELANASLPADSDRRRQLNDFYLGLYAGLGIAQTVFVIVYAVIMAFRRIHAARTLHRSMLVRLLRAPMSFFDTTPVGRILNRFSQDMDMVDGELCVFIEIWVDSLEKVLSTVIAISYTTPIFLAVFAPAFVIYYFILRFYIGTSCQLRRLQSKLRSPIYNHFSETLSGAHVIRAYGAQQRFAADSEHKVDACQTCNYNSNGANRWLGVRLDFIGSILILAAATFTVISRNTLSAGIVGLSLSYAMEVTGKLNLLVRISTEVETNIVAVERIGQYTKVPNEAPWSVVPRPRPDWPQYGNVRYNNYSTRYRPGLDLVLRDLNCEIRSGEKIGIVGRTGAGKSSMTLSLFRLVEAAGGQILVDDVDIGTIGLHELRQKITILPQDPVLFDGTLRMNLDPFDMYTDEQIWKVLEQAHLKNFVQDLSDGLGHLCGEGGASLSVGQRQLLCLARTLLRKTKILVLDEATAAVDMETDDLIQQTIRREFAECTILTIAHRLNTVMDYDRIMVMDGGRVCEFDSPSHLLEDTSSMFYSMAKDAGLCLNTNLQAGRLGLGRLLGVWQYDVRLAEGREETFPPPALTLRLLRTVPSRRQMEVGAPVLHQVFPLWDRCFLAYASVWFLGPNKKLYCGMPKPQSSPTVRTRTTSEEPRAKSQEPRAKSEERRAKSQEPRAKSQEPRAKGQGPRAKGQGPRAKGQGPRAKGQGPRAKGQGPRAKGQGPRAKGQGPRARARARAKGQGPRARAKGARAKGKAKGQGPRAGQGQGPRAKGQGPRAKGQGQGPRPRARAKGKGQGARGKGKGPRGKGKGQGARARGKGQGARGKGARGKGQGARGKGQGQGQGARGKGQGGKHHRASGKNKHTTTVTTKRRQIQQAPPQLQAPPNTTKHHHSYNQAPPNTTKHHHSYNQAPPNTTKHHAVTTKRRKIQPILKQPSVQPSTTAVTTKRRQNTTKHHRSYNQAPPSNKHQPQVKSTTSTTAVTGVTPSAAVQPSTPRYTTIRTYNKRPTVQQAAVTTSARTTSHRSYNKRRQIQTKHHRSYNKRPPINHAQIQQSTTAVTTSAAKYNKHLRSYNKRRQIQRKHHAVTTASPAPSTTKHHPAVTTEQCAANIQQATTAVTTKRRNTTAPPPSNITKPKYTKAPQIQPSTTAVTTKRRQIKQAQAPTQYNQAPKNSNIQQAPPSTVTTKHTKTPPKYQAPPPAVTTRAASTTKTSQNNSSYAVTTKRRQKYNQAHSSYNQATNRRKYNQATTTNYNQAPPNTPSRSTINNQAPTEPNYNAETQAPQLQPSAAKSTKHHRSYKPAKYQASYNQAPPNTTSTHTVTTKQIYNPSVHHRSYNQAPPNTTKQQTTQLQPSAAKYNKHHPAVTTKRRDNTTKHHTQHYNQRRQSTTKHHRSYNQAPPNTTSTTAVTSAANTTKHHRSYKRRQYTTKAPPQPSKYNKHHGARYNKRRQIQPSTTAVTPSAARQYKPSTTAVTTKRRQIQPSTTTQLQPSAAKYKPTYTKHHRSYNQAPPNTSKQPPQLQQASAARQIQTSTKHHQHSPK</sequence>
<keyword evidence="12 16" id="KW-0472">Membrane</keyword>
<dbReference type="FunFam" id="3.40.50.300:FF:000074">
    <property type="entry name" value="Multidrug resistance-associated protein 5 isoform 1"/>
    <property type="match status" value="1"/>
</dbReference>
<dbReference type="Proteomes" id="UP000245119">
    <property type="component" value="Linkage Group LG6"/>
</dbReference>
<feature type="compositionally biased region" description="Basic residues" evidence="15">
    <location>
        <begin position="1968"/>
        <end position="1988"/>
    </location>
</feature>
<feature type="compositionally biased region" description="Basic residues" evidence="15">
    <location>
        <begin position="2361"/>
        <end position="2372"/>
    </location>
</feature>
<feature type="transmembrane region" description="Helical" evidence="16">
    <location>
        <begin position="1160"/>
        <end position="1181"/>
    </location>
</feature>
<feature type="compositionally biased region" description="Gly residues" evidence="15">
    <location>
        <begin position="1765"/>
        <end position="1797"/>
    </location>
</feature>
<organism evidence="19 20">
    <name type="scientific">Pomacea canaliculata</name>
    <name type="common">Golden apple snail</name>
    <dbReference type="NCBI Taxonomy" id="400727"/>
    <lineage>
        <taxon>Eukaryota</taxon>
        <taxon>Metazoa</taxon>
        <taxon>Spiralia</taxon>
        <taxon>Lophotrochozoa</taxon>
        <taxon>Mollusca</taxon>
        <taxon>Gastropoda</taxon>
        <taxon>Caenogastropoda</taxon>
        <taxon>Architaenioglossa</taxon>
        <taxon>Ampullarioidea</taxon>
        <taxon>Ampullariidae</taxon>
        <taxon>Pomacea</taxon>
    </lineage>
</organism>
<dbReference type="InterPro" id="IPR027417">
    <property type="entry name" value="P-loop_NTPase"/>
</dbReference>
<evidence type="ECO:0000256" key="14">
    <source>
        <dbReference type="ARBA" id="ARBA00047523"/>
    </source>
</evidence>
<dbReference type="PROSITE" id="PS50929">
    <property type="entry name" value="ABC_TM1F"/>
    <property type="match status" value="2"/>
</dbReference>
<dbReference type="InterPro" id="IPR050173">
    <property type="entry name" value="ABC_transporter_C-like"/>
</dbReference>
<dbReference type="FunFam" id="3.40.50.300:FF:000293">
    <property type="entry name" value="ATP binding cassette subfamily C member 1"/>
    <property type="match status" value="1"/>
</dbReference>
<dbReference type="CDD" id="cd18595">
    <property type="entry name" value="ABC_6TM_MRP1_2_3_6_D1_like"/>
    <property type="match status" value="1"/>
</dbReference>
<feature type="compositionally biased region" description="Polar residues" evidence="15">
    <location>
        <begin position="1882"/>
        <end position="1892"/>
    </location>
</feature>
<feature type="region of interest" description="Disordered" evidence="15">
    <location>
        <begin position="1580"/>
        <end position="1927"/>
    </location>
</feature>
<feature type="compositionally biased region" description="Polar residues" evidence="15">
    <location>
        <begin position="2151"/>
        <end position="2167"/>
    </location>
</feature>
<feature type="transmembrane region" description="Helical" evidence="16">
    <location>
        <begin position="975"/>
        <end position="997"/>
    </location>
</feature>
<dbReference type="Pfam" id="PF00005">
    <property type="entry name" value="ABC_tran"/>
    <property type="match status" value="2"/>
</dbReference>
<evidence type="ECO:0000256" key="1">
    <source>
        <dbReference type="ARBA" id="ARBA00004128"/>
    </source>
</evidence>
<dbReference type="PROSITE" id="PS00211">
    <property type="entry name" value="ABC_TRANSPORTER_1"/>
    <property type="match status" value="2"/>
</dbReference>
<feature type="domain" description="ABC transporter" evidence="17">
    <location>
        <begin position="574"/>
        <end position="798"/>
    </location>
</feature>
<feature type="compositionally biased region" description="Basic and acidic residues" evidence="15">
    <location>
        <begin position="880"/>
        <end position="901"/>
    </location>
</feature>
<feature type="compositionally biased region" description="Basic residues" evidence="15">
    <location>
        <begin position="1746"/>
        <end position="1755"/>
    </location>
</feature>
<feature type="region of interest" description="Disordered" evidence="15">
    <location>
        <begin position="2025"/>
        <end position="2044"/>
    </location>
</feature>
<dbReference type="SUPFAM" id="SSF90123">
    <property type="entry name" value="ABC transporter transmembrane region"/>
    <property type="match status" value="2"/>
</dbReference>
<dbReference type="InterPro" id="IPR011527">
    <property type="entry name" value="ABC1_TM_dom"/>
</dbReference>
<feature type="compositionally biased region" description="Polar residues" evidence="15">
    <location>
        <begin position="2105"/>
        <end position="2125"/>
    </location>
</feature>
<feature type="compositionally biased region" description="Low complexity" evidence="15">
    <location>
        <begin position="1822"/>
        <end position="1832"/>
    </location>
</feature>
<evidence type="ECO:0000256" key="2">
    <source>
        <dbReference type="ARBA" id="ARBA00004651"/>
    </source>
</evidence>
<comment type="subcellular location">
    <subcellularLocation>
        <location evidence="2">Cell membrane</location>
        <topology evidence="2">Multi-pass membrane protein</topology>
    </subcellularLocation>
    <subcellularLocation>
        <location evidence="1">Vacuole membrane</location>
        <topology evidence="1">Multi-pass membrane protein</topology>
    </subcellularLocation>
</comment>
<dbReference type="FunFam" id="1.20.1560.10:FF:000020">
    <property type="entry name" value="ABC metal ion transporter"/>
    <property type="match status" value="1"/>
</dbReference>
<dbReference type="SUPFAM" id="SSF52540">
    <property type="entry name" value="P-loop containing nucleoside triphosphate hydrolases"/>
    <property type="match status" value="2"/>
</dbReference>
<comment type="caution">
    <text evidence="19">The sequence shown here is derived from an EMBL/GenBank/DDBJ whole genome shotgun (WGS) entry which is preliminary data.</text>
</comment>
<feature type="compositionally biased region" description="Polar residues" evidence="15">
    <location>
        <begin position="868"/>
        <end position="879"/>
    </location>
</feature>
<dbReference type="PROSITE" id="PS50893">
    <property type="entry name" value="ABC_TRANSPORTER_2"/>
    <property type="match status" value="2"/>
</dbReference>
<protein>
    <recommendedName>
        <fullName evidence="13">ABC-type glutathione-S-conjugate transporter</fullName>
        <ecNumber evidence="13">7.6.2.3</ecNumber>
    </recommendedName>
</protein>
<feature type="compositionally biased region" description="Basic residues" evidence="15">
    <location>
        <begin position="1691"/>
        <end position="1702"/>
    </location>
</feature>
<keyword evidence="8" id="KW-0677">Repeat</keyword>
<evidence type="ECO:0000256" key="12">
    <source>
        <dbReference type="ARBA" id="ARBA00023136"/>
    </source>
</evidence>
<feature type="transmembrane region" description="Helical" evidence="16">
    <location>
        <begin position="482"/>
        <end position="504"/>
    </location>
</feature>
<evidence type="ECO:0000256" key="8">
    <source>
        <dbReference type="ARBA" id="ARBA00022737"/>
    </source>
</evidence>
<reference evidence="19 20" key="1">
    <citation type="submission" date="2018-04" db="EMBL/GenBank/DDBJ databases">
        <title>The genome of golden apple snail Pomacea canaliculata provides insight into stress tolerance and invasive adaptation.</title>
        <authorList>
            <person name="Liu C."/>
            <person name="Liu B."/>
            <person name="Ren Y."/>
            <person name="Zhang Y."/>
            <person name="Wang H."/>
            <person name="Li S."/>
            <person name="Jiang F."/>
            <person name="Yin L."/>
            <person name="Zhang G."/>
            <person name="Qian W."/>
            <person name="Fan W."/>
        </authorList>
    </citation>
    <scope>NUCLEOTIDE SEQUENCE [LARGE SCALE GENOMIC DNA]</scope>
    <source>
        <strain evidence="19">SZHN2017</strain>
        <tissue evidence="19">Muscle</tissue>
    </source>
</reference>
<evidence type="ECO:0000256" key="3">
    <source>
        <dbReference type="ARBA" id="ARBA00009726"/>
    </source>
</evidence>
<feature type="domain" description="ABC transporter" evidence="17">
    <location>
        <begin position="1253"/>
        <end position="1487"/>
    </location>
</feature>
<dbReference type="PANTHER" id="PTHR24223">
    <property type="entry name" value="ATP-BINDING CASSETTE SUB-FAMILY C"/>
    <property type="match status" value="1"/>
</dbReference>
<keyword evidence="10" id="KW-0067">ATP-binding</keyword>
<dbReference type="InterPro" id="IPR017871">
    <property type="entry name" value="ABC_transporter-like_CS"/>
</dbReference>
<dbReference type="NCBIfam" id="TIGR00957">
    <property type="entry name" value="MRP_assoc_pro"/>
    <property type="match status" value="1"/>
</dbReference>
<feature type="transmembrane region" description="Helical" evidence="16">
    <location>
        <begin position="1075"/>
        <end position="1095"/>
    </location>
</feature>
<dbReference type="Gene3D" id="1.20.1560.10">
    <property type="entry name" value="ABC transporter type 1, transmembrane domain"/>
    <property type="match status" value="2"/>
</dbReference>
<feature type="compositionally biased region" description="Basic residues" evidence="15">
    <location>
        <begin position="1798"/>
        <end position="1820"/>
    </location>
</feature>
<dbReference type="GO" id="GO:0000323">
    <property type="term" value="C:lytic vacuole"/>
    <property type="evidence" value="ECO:0007669"/>
    <property type="project" value="UniProtKB-ARBA"/>
</dbReference>
<feature type="compositionally biased region" description="Polar residues" evidence="15">
    <location>
        <begin position="2413"/>
        <end position="2436"/>
    </location>
</feature>
<keyword evidence="5" id="KW-1003">Cell membrane</keyword>
<dbReference type="EC" id="7.6.2.3" evidence="13"/>
<dbReference type="GO" id="GO:0015431">
    <property type="term" value="F:ABC-type glutathione S-conjugate transporter activity"/>
    <property type="evidence" value="ECO:0007669"/>
    <property type="project" value="UniProtKB-EC"/>
</dbReference>
<dbReference type="EMBL" id="PZQS01000006">
    <property type="protein sequence ID" value="PVD27974.1"/>
    <property type="molecule type" value="Genomic_DNA"/>
</dbReference>
<keyword evidence="4" id="KW-0813">Transport</keyword>
<dbReference type="SMART" id="SM00382">
    <property type="entry name" value="AAA"/>
    <property type="match status" value="2"/>
</dbReference>
<dbReference type="PANTHER" id="PTHR24223:SF443">
    <property type="entry name" value="MULTIDRUG-RESISTANCE LIKE PROTEIN 1, ISOFORM I"/>
    <property type="match status" value="1"/>
</dbReference>
<dbReference type="CDD" id="cd03244">
    <property type="entry name" value="ABCC_MRP_domain2"/>
    <property type="match status" value="1"/>
</dbReference>
<feature type="compositionally biased region" description="Polar residues" evidence="15">
    <location>
        <begin position="2088"/>
        <end position="2098"/>
    </location>
</feature>
<evidence type="ECO:0000256" key="13">
    <source>
        <dbReference type="ARBA" id="ARBA00024220"/>
    </source>
</evidence>
<comment type="catalytic activity">
    <reaction evidence="14">
        <text>leukotriene C4(in) + ATP + H2O = leukotriene C4(out) + ADP + phosphate + H(+)</text>
        <dbReference type="Rhea" id="RHEA:38963"/>
        <dbReference type="ChEBI" id="CHEBI:15377"/>
        <dbReference type="ChEBI" id="CHEBI:15378"/>
        <dbReference type="ChEBI" id="CHEBI:30616"/>
        <dbReference type="ChEBI" id="CHEBI:43474"/>
        <dbReference type="ChEBI" id="CHEBI:57973"/>
        <dbReference type="ChEBI" id="CHEBI:456216"/>
    </reaction>
    <physiologicalReaction direction="left-to-right" evidence="14">
        <dbReference type="Rhea" id="RHEA:38964"/>
    </physiologicalReaction>
</comment>
<feature type="compositionally biased region" description="Polar residues" evidence="15">
    <location>
        <begin position="1906"/>
        <end position="1920"/>
    </location>
</feature>
<keyword evidence="20" id="KW-1185">Reference proteome</keyword>
<evidence type="ECO:0000259" key="18">
    <source>
        <dbReference type="PROSITE" id="PS50929"/>
    </source>
</evidence>
<feature type="transmembrane region" description="Helical" evidence="16">
    <location>
        <begin position="399"/>
        <end position="419"/>
    </location>
</feature>
<feature type="compositionally biased region" description="Low complexity" evidence="15">
    <location>
        <begin position="1668"/>
        <end position="1677"/>
    </location>
</feature>
<feature type="transmembrane region" description="Helical" evidence="16">
    <location>
        <begin position="371"/>
        <end position="393"/>
    </location>
</feature>
<feature type="transmembrane region" description="Helical" evidence="16">
    <location>
        <begin position="926"/>
        <end position="948"/>
    </location>
</feature>
<dbReference type="Pfam" id="PF00664">
    <property type="entry name" value="ABC_membrane"/>
    <property type="match status" value="2"/>
</dbReference>
<keyword evidence="11 16" id="KW-1133">Transmembrane helix</keyword>
<evidence type="ECO:0000256" key="6">
    <source>
        <dbReference type="ARBA" id="ARBA00022554"/>
    </source>
</evidence>
<dbReference type="InterPro" id="IPR005292">
    <property type="entry name" value="MRP"/>
</dbReference>
<evidence type="ECO:0000256" key="9">
    <source>
        <dbReference type="ARBA" id="ARBA00022741"/>
    </source>
</evidence>
<dbReference type="InterPro" id="IPR003439">
    <property type="entry name" value="ABC_transporter-like_ATP-bd"/>
</dbReference>
<dbReference type="GO" id="GO:0005524">
    <property type="term" value="F:ATP binding"/>
    <property type="evidence" value="ECO:0007669"/>
    <property type="project" value="UniProtKB-KW"/>
</dbReference>
<feature type="region of interest" description="Disordered" evidence="15">
    <location>
        <begin position="829"/>
        <end position="901"/>
    </location>
</feature>
<dbReference type="GO" id="GO:0005774">
    <property type="term" value="C:vacuolar membrane"/>
    <property type="evidence" value="ECO:0007669"/>
    <property type="project" value="UniProtKB-SubCell"/>
</dbReference>
<proteinExistence type="inferred from homology"/>
<feature type="compositionally biased region" description="Low complexity" evidence="15">
    <location>
        <begin position="2344"/>
        <end position="2360"/>
    </location>
</feature>
<dbReference type="Gene3D" id="3.40.50.300">
    <property type="entry name" value="P-loop containing nucleotide triphosphate hydrolases"/>
    <property type="match status" value="2"/>
</dbReference>
<comment type="similarity">
    <text evidence="3">Belongs to the ABC transporter superfamily. ABCC family. Conjugate transporter (TC 3.A.1.208) subfamily.</text>
</comment>
<feature type="compositionally biased region" description="Polar residues" evidence="15">
    <location>
        <begin position="2452"/>
        <end position="2478"/>
    </location>
</feature>
<dbReference type="GO" id="GO:0016887">
    <property type="term" value="F:ATP hydrolysis activity"/>
    <property type="evidence" value="ECO:0007669"/>
    <property type="project" value="InterPro"/>
</dbReference>
<feature type="domain" description="ABC transmembrane type-1" evidence="18">
    <location>
        <begin position="270"/>
        <end position="542"/>
    </location>
</feature>
<feature type="region of interest" description="Disordered" evidence="15">
    <location>
        <begin position="2062"/>
        <end position="2266"/>
    </location>
</feature>
<dbReference type="CDD" id="cd18603">
    <property type="entry name" value="ABC_6TM_MRP1_2_3_6_D2_like"/>
    <property type="match status" value="1"/>
</dbReference>
<gene>
    <name evidence="19" type="ORF">C0Q70_10550</name>
</gene>
<dbReference type="OrthoDB" id="6500128at2759"/>
<feature type="compositionally biased region" description="Polar residues" evidence="15">
    <location>
        <begin position="1955"/>
        <end position="1967"/>
    </location>
</feature>